<dbReference type="InterPro" id="IPR027417">
    <property type="entry name" value="P-loop_NTPase"/>
</dbReference>
<keyword evidence="3" id="KW-1185">Reference proteome</keyword>
<gene>
    <name evidence="2" type="primary">NOA1</name>
    <name evidence="2" type="ORF">Bhyg_10880</name>
</gene>
<organism evidence="2 3">
    <name type="scientific">Pseudolycoriella hygida</name>
    <dbReference type="NCBI Taxonomy" id="35572"/>
    <lineage>
        <taxon>Eukaryota</taxon>
        <taxon>Metazoa</taxon>
        <taxon>Ecdysozoa</taxon>
        <taxon>Arthropoda</taxon>
        <taxon>Hexapoda</taxon>
        <taxon>Insecta</taxon>
        <taxon>Pterygota</taxon>
        <taxon>Neoptera</taxon>
        <taxon>Endopterygota</taxon>
        <taxon>Diptera</taxon>
        <taxon>Nematocera</taxon>
        <taxon>Sciaroidea</taxon>
        <taxon>Sciaridae</taxon>
        <taxon>Pseudolycoriella</taxon>
    </lineage>
</organism>
<dbReference type="InterPro" id="IPR052807">
    <property type="entry name" value="Mito_transl_resp_regulator"/>
</dbReference>
<reference evidence="2" key="1">
    <citation type="submission" date="2022-07" db="EMBL/GenBank/DDBJ databases">
        <authorList>
            <person name="Trinca V."/>
            <person name="Uliana J.V.C."/>
            <person name="Torres T.T."/>
            <person name="Ward R.J."/>
            <person name="Monesi N."/>
        </authorList>
    </citation>
    <scope>NUCLEOTIDE SEQUENCE</scope>
    <source>
        <strain evidence="2">HSMRA1968</strain>
        <tissue evidence="2">Whole embryos</tissue>
    </source>
</reference>
<sequence>MSLRIAQNKVILSKIIRCRLLHTGRCVNVAKSNTSDILVNEQLSPELQRLYDRHKSAILYSSFHERNILRLGFVKQKMFSKRLQQKERHAALENANVRPFSLALKYWDDAKTEFDKKYVTETKADEEKLKADVVDEFAHNRRKTELLREFKRIQSDLGDNDENKSFLNDWMNDYEIFDDSDGNIHSQYGTPDPSVPVSKIPCYGCGALLQCADASLPGYLPSELFKGKTQEVLKTVNCQRCHFLKNYNTAINIKVSSEQYVEMLSTIEDKFALVVLMIDLLDFPCSLWPGIASILGTKRPIIVVGNKIDLLPKDSPNHINHVRQCLEDCIANSGIARTNVKRICLISAETGYGVEELITTLHNVWEYKGDVYLVGCTNVGKSTLFNALLRSDYCKVKASNIIQKATASPWPGTTIRLLKFPILRPSHHRLHERTQRLISQKYKEAAERKLRNDQMRLGNVQSATLIGHIGKTFEIPGKQVNDHFSMGKNPPPVLSIDENSEEYATSKWCFDTPGVLHEASILDLLTTEELLLTLPKKMINPRTFVLKPGMSLFLAGLGRVDFLDGADLVRASVYASHRLPIMIVETNEAQTIYNELLGTEYLGVPIGDAERLARWPALSPSEVFEFYGEGTKIAACDVLLSSAGWVGLCIPSDQKVHFKVWTPEGRGIYVRHPSLIPFGYKLHGGRIKGSLAYRTELPFVKPVG</sequence>
<name>A0A9Q0RZ37_9DIPT</name>
<dbReference type="Proteomes" id="UP001151699">
    <property type="component" value="Chromosome X"/>
</dbReference>
<comment type="caution">
    <text evidence="2">The sequence shown here is derived from an EMBL/GenBank/DDBJ whole genome shotgun (WGS) entry which is preliminary data.</text>
</comment>
<feature type="domain" description="G" evidence="1">
    <location>
        <begin position="371"/>
        <end position="418"/>
    </location>
</feature>
<dbReference type="InterPro" id="IPR006073">
    <property type="entry name" value="GTP-bd"/>
</dbReference>
<protein>
    <submittedName>
        <fullName evidence="2">Nitric oxide-associated protein 1</fullName>
    </submittedName>
</protein>
<dbReference type="CDD" id="cd01855">
    <property type="entry name" value="YqeH"/>
    <property type="match status" value="1"/>
</dbReference>
<dbReference type="AlphaFoldDB" id="A0A9Q0RZ37"/>
<dbReference type="OrthoDB" id="1696305at2759"/>
<evidence type="ECO:0000259" key="1">
    <source>
        <dbReference type="Pfam" id="PF01926"/>
    </source>
</evidence>
<accession>A0A9Q0RZ37</accession>
<dbReference type="GO" id="GO:0005525">
    <property type="term" value="F:GTP binding"/>
    <property type="evidence" value="ECO:0007669"/>
    <property type="project" value="InterPro"/>
</dbReference>
<proteinExistence type="predicted"/>
<dbReference type="SUPFAM" id="SSF52540">
    <property type="entry name" value="P-loop containing nucleoside triphosphate hydrolases"/>
    <property type="match status" value="1"/>
</dbReference>
<dbReference type="EMBL" id="WJQU01000003">
    <property type="protein sequence ID" value="KAJ6638147.1"/>
    <property type="molecule type" value="Genomic_DNA"/>
</dbReference>
<dbReference type="PANTHER" id="PTHR46406">
    <property type="entry name" value="NITRIC OXIDE-ASSOCIATED PROTEIN 1"/>
    <property type="match status" value="1"/>
</dbReference>
<dbReference type="PANTHER" id="PTHR46406:SF1">
    <property type="entry name" value="NITRIC OXIDE-ASSOCIATED PROTEIN 1"/>
    <property type="match status" value="1"/>
</dbReference>
<evidence type="ECO:0000313" key="2">
    <source>
        <dbReference type="EMBL" id="KAJ6638147.1"/>
    </source>
</evidence>
<dbReference type="Gene3D" id="3.40.50.300">
    <property type="entry name" value="P-loop containing nucleotide triphosphate hydrolases"/>
    <property type="match status" value="1"/>
</dbReference>
<dbReference type="Pfam" id="PF01926">
    <property type="entry name" value="MMR_HSR1"/>
    <property type="match status" value="1"/>
</dbReference>
<evidence type="ECO:0000313" key="3">
    <source>
        <dbReference type="Proteomes" id="UP001151699"/>
    </source>
</evidence>